<evidence type="ECO:0000313" key="3">
    <source>
        <dbReference type="EMBL" id="CAE7190735.1"/>
    </source>
</evidence>
<dbReference type="EMBL" id="CAJNJA010005461">
    <property type="protein sequence ID" value="CAE7190735.1"/>
    <property type="molecule type" value="Genomic_DNA"/>
</dbReference>
<feature type="region of interest" description="Disordered" evidence="2">
    <location>
        <begin position="73"/>
        <end position="133"/>
    </location>
</feature>
<name>A0A812IXR3_9DINO</name>
<keyword evidence="4" id="KW-1185">Reference proteome</keyword>
<dbReference type="Proteomes" id="UP000601435">
    <property type="component" value="Unassembled WGS sequence"/>
</dbReference>
<dbReference type="AlphaFoldDB" id="A0A812IXR3"/>
<feature type="compositionally biased region" description="Basic and acidic residues" evidence="2">
    <location>
        <begin position="788"/>
        <end position="800"/>
    </location>
</feature>
<feature type="region of interest" description="Disordered" evidence="2">
    <location>
        <begin position="756"/>
        <end position="800"/>
    </location>
</feature>
<proteinExistence type="predicted"/>
<gene>
    <name evidence="3" type="primary">Man1a1</name>
    <name evidence="3" type="ORF">SNEC2469_LOCUS1134</name>
</gene>
<evidence type="ECO:0000313" key="4">
    <source>
        <dbReference type="Proteomes" id="UP000601435"/>
    </source>
</evidence>
<sequence length="800" mass="87105">MHVDFPAYAQEAADLRERIEVARTRLDVVSASVERAAEKRGILQLLGDADKKVLEAEKAVEAAAELAVPLQELMAGEDKKPGKSSGEKTADDGKADDGKAEEQKTEADDAKEEEKVKEEEIKAEEDGEEAAASPLEEALAAMNATAQAASRQLSNAKTTLAVKRISAKRLPGNAPAACLEQLDALQKRLDAAMRRLAEVRRGSTDRQYAKARKAMAQSIELAEAKVEASKEAFQALMDLPEDAEPLQMQSVLSKAAAAQTEATTAIQAARVPLVERLQKAKADGVTTDTSEVLKEFQEMFAKLAPLQTKLDEQRKDANDKEHRFVATCLMQEASEMFKVLDAKLEKLHEAATMFTASGGQELQALVRLGHLLEVLRRHAAATSKTPSALFAELAKASGESDGSDRLMPVGIVTALKSLQPELPDLSDLLGTEEEQELLPAAVSQMDVEASAEDSGISTEKFEEHMKLSYLCVQVVTMTSEREVGSTTVRKLEVNEVLEALGVARREPQSGLVRVECKAKDDAQGFVTVAGSGGTTYLEVYTPFMACVRTAEEALADSYESVSQTVAYLKQKHDELRSTRGAAALQDLKEQLQNLRVRGTRAQVAHSDVKNKVAEAKNRHERQLEALKKKRQQSEEKITADTITGEASSMVDDLIAKVTAACEEATSVLSNCTGTGASSAGSLQALEQAEKELQSAVEACQEGEAKIMKTVMEEIRNASKGPLFDARKVMFRLKVKLSPLPNNCKKHLRTIEEKKKEVLEDVPQPRETRSKSTISKYIYGLPPVPPTPKAERSLSKEGSRR</sequence>
<reference evidence="3" key="1">
    <citation type="submission" date="2021-02" db="EMBL/GenBank/DDBJ databases">
        <authorList>
            <person name="Dougan E. K."/>
            <person name="Rhodes N."/>
            <person name="Thang M."/>
            <person name="Chan C."/>
        </authorList>
    </citation>
    <scope>NUCLEOTIDE SEQUENCE</scope>
</reference>
<accession>A0A812IXR3</accession>
<protein>
    <submittedName>
        <fullName evidence="3">Man1a1 protein</fullName>
    </submittedName>
</protein>
<evidence type="ECO:0000256" key="1">
    <source>
        <dbReference type="SAM" id="Coils"/>
    </source>
</evidence>
<feature type="compositionally biased region" description="Basic and acidic residues" evidence="2">
    <location>
        <begin position="76"/>
        <end position="120"/>
    </location>
</feature>
<organism evidence="3 4">
    <name type="scientific">Symbiodinium necroappetens</name>
    <dbReference type="NCBI Taxonomy" id="1628268"/>
    <lineage>
        <taxon>Eukaryota</taxon>
        <taxon>Sar</taxon>
        <taxon>Alveolata</taxon>
        <taxon>Dinophyceae</taxon>
        <taxon>Suessiales</taxon>
        <taxon>Symbiodiniaceae</taxon>
        <taxon>Symbiodinium</taxon>
    </lineage>
</organism>
<comment type="caution">
    <text evidence="3">The sequence shown here is derived from an EMBL/GenBank/DDBJ whole genome shotgun (WGS) entry which is preliminary data.</text>
</comment>
<keyword evidence="1" id="KW-0175">Coiled coil</keyword>
<evidence type="ECO:0000256" key="2">
    <source>
        <dbReference type="SAM" id="MobiDB-lite"/>
    </source>
</evidence>
<feature type="coiled-coil region" evidence="1">
    <location>
        <begin position="584"/>
        <end position="636"/>
    </location>
</feature>
<dbReference type="OrthoDB" id="436488at2759"/>
<feature type="compositionally biased region" description="Basic and acidic residues" evidence="2">
    <location>
        <begin position="756"/>
        <end position="769"/>
    </location>
</feature>